<dbReference type="InterPro" id="IPR038643">
    <property type="entry name" value="PliI_sf"/>
</dbReference>
<dbReference type="Gene3D" id="2.60.120.380">
    <property type="match status" value="1"/>
</dbReference>
<organism evidence="2 3">
    <name type="scientific">Pseudomonas pohangensis</name>
    <dbReference type="NCBI Taxonomy" id="364197"/>
    <lineage>
        <taxon>Bacteria</taxon>
        <taxon>Pseudomonadati</taxon>
        <taxon>Pseudomonadota</taxon>
        <taxon>Gammaproteobacteria</taxon>
        <taxon>Pseudomonadales</taxon>
        <taxon>Pseudomonadaceae</taxon>
        <taxon>Pseudomonas</taxon>
    </lineage>
</organism>
<dbReference type="Proteomes" id="UP000243232">
    <property type="component" value="Chromosome I"/>
</dbReference>
<sequence length="307" mass="33338">MYKLLAVFLCCLLLEHPPALAAPLIREQALTFPQGATSTTVQDKLKGYQMVNYLLDARVGQTLTVDFAPDNPDAYFNLLPPGSEEALFIGSRDGNRFTGTLPADGQYRIRTYLIRSAARRKERASYQLDINLGLGAAAETPAAFERNLDLLGISFKVHSTDQGSLNQLQIHPSGLSVANAPIEREIDGRVTGADIADLNQDGAPELYIFVTSAGSGSYASLVAYTANRSKSLSEIYLPPLADDPALIKGYMGHDQLSLGNGVLQRRFPLYRAGDSNSAPTGGTRQIDYQLVADEAGWQLKVERVKDS</sequence>
<dbReference type="CDD" id="cd09632">
    <property type="entry name" value="PliI_like"/>
    <property type="match status" value="1"/>
</dbReference>
<dbReference type="OrthoDB" id="964913at2"/>
<feature type="chain" id="PRO_5009276015" evidence="1">
    <location>
        <begin position="22"/>
        <end position="307"/>
    </location>
</feature>
<keyword evidence="1" id="KW-0732">Signal</keyword>
<dbReference type="Pfam" id="PF16743">
    <property type="entry name" value="PliI"/>
    <property type="match status" value="1"/>
</dbReference>
<dbReference type="AlphaFoldDB" id="A0A1H2HTF9"/>
<feature type="signal peptide" evidence="1">
    <location>
        <begin position="1"/>
        <end position="21"/>
    </location>
</feature>
<dbReference type="RefSeq" id="WP_090197732.1">
    <property type="nucleotide sequence ID" value="NZ_LT629785.1"/>
</dbReference>
<protein>
    <submittedName>
        <fullName evidence="2">Lysozyme inhibitor of I-type lysozyme</fullName>
    </submittedName>
</protein>
<dbReference type="Gene3D" id="2.40.128.460">
    <property type="entry name" value="Periplasmic lysozyme inhibitor of I-type lysozyme"/>
    <property type="match status" value="1"/>
</dbReference>
<keyword evidence="3" id="KW-1185">Reference proteome</keyword>
<dbReference type="EMBL" id="LT629785">
    <property type="protein sequence ID" value="SDU35049.1"/>
    <property type="molecule type" value="Genomic_DNA"/>
</dbReference>
<evidence type="ECO:0000256" key="1">
    <source>
        <dbReference type="SAM" id="SignalP"/>
    </source>
</evidence>
<name>A0A1H2HTF9_9PSED</name>
<reference evidence="3" key="1">
    <citation type="submission" date="2016-10" db="EMBL/GenBank/DDBJ databases">
        <authorList>
            <person name="Varghese N."/>
            <person name="Submissions S."/>
        </authorList>
    </citation>
    <scope>NUCLEOTIDE SEQUENCE [LARGE SCALE GENOMIC DNA]</scope>
    <source>
        <strain evidence="3">DSM 17875</strain>
    </source>
</reference>
<evidence type="ECO:0000313" key="2">
    <source>
        <dbReference type="EMBL" id="SDU35049.1"/>
    </source>
</evidence>
<proteinExistence type="predicted"/>
<dbReference type="InterPro" id="IPR031948">
    <property type="entry name" value="PliI"/>
</dbReference>
<dbReference type="STRING" id="364197.SAMN05216296_3245"/>
<evidence type="ECO:0000313" key="3">
    <source>
        <dbReference type="Proteomes" id="UP000243232"/>
    </source>
</evidence>
<gene>
    <name evidence="2" type="ORF">SAMN05216296_3245</name>
</gene>
<accession>A0A1H2HTF9</accession>